<proteinExistence type="inferred from homology"/>
<keyword evidence="4 8" id="KW-0689">Ribosomal protein</keyword>
<dbReference type="InterPro" id="IPR057258">
    <property type="entry name" value="Ribosomal_uS3"/>
</dbReference>
<dbReference type="FunFam" id="3.30.300.20:FF:000001">
    <property type="entry name" value="30S ribosomal protein S3"/>
    <property type="match status" value="1"/>
</dbReference>
<dbReference type="InterPro" id="IPR001351">
    <property type="entry name" value="Ribosomal_uS3_C"/>
</dbReference>
<accession>A0A7C3WRC9</accession>
<evidence type="ECO:0000256" key="5">
    <source>
        <dbReference type="ARBA" id="ARBA00023274"/>
    </source>
</evidence>
<dbReference type="GO" id="GO:0003729">
    <property type="term" value="F:mRNA binding"/>
    <property type="evidence" value="ECO:0007669"/>
    <property type="project" value="UniProtKB-UniRule"/>
</dbReference>
<dbReference type="InterPro" id="IPR018280">
    <property type="entry name" value="Ribosomal_uS3_CS"/>
</dbReference>
<dbReference type="GO" id="GO:0019843">
    <property type="term" value="F:rRNA binding"/>
    <property type="evidence" value="ECO:0007669"/>
    <property type="project" value="UniProtKB-UniRule"/>
</dbReference>
<dbReference type="PANTHER" id="PTHR11760">
    <property type="entry name" value="30S/40S RIBOSOMAL PROTEIN S3"/>
    <property type="match status" value="1"/>
</dbReference>
<dbReference type="Gene3D" id="3.30.300.20">
    <property type="match status" value="1"/>
</dbReference>
<dbReference type="Pfam" id="PF07650">
    <property type="entry name" value="KH_2"/>
    <property type="match status" value="1"/>
</dbReference>
<dbReference type="SUPFAM" id="SSF54821">
    <property type="entry name" value="Ribosomal protein S3 C-terminal domain"/>
    <property type="match status" value="1"/>
</dbReference>
<feature type="domain" description="KH type-2" evidence="10">
    <location>
        <begin position="39"/>
        <end position="109"/>
    </location>
</feature>
<evidence type="ECO:0000313" key="11">
    <source>
        <dbReference type="EMBL" id="HGB15034.1"/>
    </source>
</evidence>
<evidence type="ECO:0000256" key="8">
    <source>
        <dbReference type="HAMAP-Rule" id="MF_01309"/>
    </source>
</evidence>
<dbReference type="SUPFAM" id="SSF54814">
    <property type="entry name" value="Prokaryotic type KH domain (KH-domain type II)"/>
    <property type="match status" value="1"/>
</dbReference>
<dbReference type="GO" id="GO:0003735">
    <property type="term" value="F:structural constituent of ribosome"/>
    <property type="evidence" value="ECO:0007669"/>
    <property type="project" value="InterPro"/>
</dbReference>
<keyword evidence="3 8" id="KW-0694">RNA-binding</keyword>
<dbReference type="InterPro" id="IPR036419">
    <property type="entry name" value="Ribosomal_S3_C_sf"/>
</dbReference>
<dbReference type="AlphaFoldDB" id="A0A7C3WRC9"/>
<dbReference type="PANTHER" id="PTHR11760:SF19">
    <property type="entry name" value="SMALL RIBOSOMAL SUBUNIT PROTEIN US3C"/>
    <property type="match status" value="1"/>
</dbReference>
<dbReference type="FunFam" id="3.30.1140.32:FF:000002">
    <property type="entry name" value="30S ribosomal protein S3"/>
    <property type="match status" value="1"/>
</dbReference>
<reference evidence="11" key="1">
    <citation type="journal article" date="2020" name="mSystems">
        <title>Genome- and Community-Level Interaction Insights into Carbon Utilization and Element Cycling Functions of Hydrothermarchaeota in Hydrothermal Sediment.</title>
        <authorList>
            <person name="Zhou Z."/>
            <person name="Liu Y."/>
            <person name="Xu W."/>
            <person name="Pan J."/>
            <person name="Luo Z.H."/>
            <person name="Li M."/>
        </authorList>
    </citation>
    <scope>NUCLEOTIDE SEQUENCE [LARGE SCALE GENOMIC DNA]</scope>
    <source>
        <strain evidence="11">SpSt-776</strain>
    </source>
</reference>
<comment type="subunit">
    <text evidence="8">Part of the 30S ribosomal subunit. Forms a tight complex with proteins S10 and S14.</text>
</comment>
<dbReference type="Gene3D" id="3.30.1140.32">
    <property type="entry name" value="Ribosomal protein S3, C-terminal domain"/>
    <property type="match status" value="1"/>
</dbReference>
<dbReference type="HAMAP" id="MF_01309_B">
    <property type="entry name" value="Ribosomal_uS3_B"/>
    <property type="match status" value="1"/>
</dbReference>
<evidence type="ECO:0000256" key="7">
    <source>
        <dbReference type="ARBA" id="ARBA00035257"/>
    </source>
</evidence>
<dbReference type="SMART" id="SM00322">
    <property type="entry name" value="KH"/>
    <property type="match status" value="1"/>
</dbReference>
<evidence type="ECO:0000256" key="3">
    <source>
        <dbReference type="ARBA" id="ARBA00022884"/>
    </source>
</evidence>
<dbReference type="InterPro" id="IPR005704">
    <property type="entry name" value="Ribosomal_uS3_bac-typ"/>
</dbReference>
<organism evidence="11">
    <name type="scientific">Desulfobacca acetoxidans</name>
    <dbReference type="NCBI Taxonomy" id="60893"/>
    <lineage>
        <taxon>Bacteria</taxon>
        <taxon>Pseudomonadati</taxon>
        <taxon>Thermodesulfobacteriota</taxon>
        <taxon>Desulfobaccia</taxon>
        <taxon>Desulfobaccales</taxon>
        <taxon>Desulfobaccaceae</taxon>
        <taxon>Desulfobacca</taxon>
    </lineage>
</organism>
<dbReference type="GO" id="GO:0022627">
    <property type="term" value="C:cytosolic small ribosomal subunit"/>
    <property type="evidence" value="ECO:0007669"/>
    <property type="project" value="TreeGrafter"/>
</dbReference>
<dbReference type="InterPro" id="IPR015946">
    <property type="entry name" value="KH_dom-like_a/b"/>
</dbReference>
<evidence type="ECO:0000259" key="10">
    <source>
        <dbReference type="PROSITE" id="PS50823"/>
    </source>
</evidence>
<protein>
    <recommendedName>
        <fullName evidence="7 8">Small ribosomal subunit protein uS3</fullName>
    </recommendedName>
</protein>
<dbReference type="EMBL" id="DTHB01000049">
    <property type="protein sequence ID" value="HGB15034.1"/>
    <property type="molecule type" value="Genomic_DNA"/>
</dbReference>
<dbReference type="GO" id="GO:0006412">
    <property type="term" value="P:translation"/>
    <property type="evidence" value="ECO:0007669"/>
    <property type="project" value="UniProtKB-UniRule"/>
</dbReference>
<gene>
    <name evidence="8" type="primary">rpsC</name>
    <name evidence="11" type="ORF">ENV62_07360</name>
</gene>
<evidence type="ECO:0000256" key="2">
    <source>
        <dbReference type="ARBA" id="ARBA00022730"/>
    </source>
</evidence>
<dbReference type="Pfam" id="PF00189">
    <property type="entry name" value="Ribosomal_S3_C"/>
    <property type="match status" value="1"/>
</dbReference>
<evidence type="ECO:0000256" key="9">
    <source>
        <dbReference type="RuleBase" id="RU003624"/>
    </source>
</evidence>
<dbReference type="CDD" id="cd02412">
    <property type="entry name" value="KH-II_30S_S3"/>
    <property type="match status" value="1"/>
</dbReference>
<comment type="similarity">
    <text evidence="1 8 9">Belongs to the universal ribosomal protein uS3 family.</text>
</comment>
<dbReference type="InterPro" id="IPR004044">
    <property type="entry name" value="KH_dom_type_2"/>
</dbReference>
<keyword evidence="2 8" id="KW-0699">rRNA-binding</keyword>
<comment type="function">
    <text evidence="6 8">Binds the lower part of the 30S subunit head. Binds mRNA in the 70S ribosome, positioning it for translation.</text>
</comment>
<dbReference type="InterPro" id="IPR009019">
    <property type="entry name" value="KH_sf_prok-type"/>
</dbReference>
<comment type="caution">
    <text evidence="11">The sequence shown here is derived from an EMBL/GenBank/DDBJ whole genome shotgun (WGS) entry which is preliminary data.</text>
</comment>
<evidence type="ECO:0000256" key="6">
    <source>
        <dbReference type="ARBA" id="ARBA00024998"/>
    </source>
</evidence>
<name>A0A7C3WRC9_9BACT</name>
<sequence>MGQKVHPIGFRLGIYRTWDSVWFAKKEDFPQLVLEDRKIREFIKNDSELKGAGIAGVDIKRAANKVTIRIHTSRPGMVIGQKGKKIEELRRRLEKLIGRDLVIDVQEVRKPEVNAQLVAENVAMQLERRVSFRRAMKKAVGQALKFGAKGIKIQVKGRLAGAEIARKEWYREGRVPLHTLRAYIDYGFAEALTTYGVIGVKTWIFHGEILGAEERAGF</sequence>
<keyword evidence="5 8" id="KW-0687">Ribonucleoprotein</keyword>
<dbReference type="NCBIfam" id="TIGR01009">
    <property type="entry name" value="rpsC_bact"/>
    <property type="match status" value="1"/>
</dbReference>
<dbReference type="InterPro" id="IPR004087">
    <property type="entry name" value="KH_dom"/>
</dbReference>
<dbReference type="PROSITE" id="PS00548">
    <property type="entry name" value="RIBOSOMAL_S3"/>
    <property type="match status" value="1"/>
</dbReference>
<evidence type="ECO:0000256" key="4">
    <source>
        <dbReference type="ARBA" id="ARBA00022980"/>
    </source>
</evidence>
<evidence type="ECO:0000256" key="1">
    <source>
        <dbReference type="ARBA" id="ARBA00010761"/>
    </source>
</evidence>
<dbReference type="PROSITE" id="PS50823">
    <property type="entry name" value="KH_TYPE_2"/>
    <property type="match status" value="1"/>
</dbReference>